<feature type="transmembrane region" description="Helical" evidence="2">
    <location>
        <begin position="282"/>
        <end position="300"/>
    </location>
</feature>
<organism evidence="3 4">
    <name type="scientific">Salinirubellus salinus</name>
    <dbReference type="NCBI Taxonomy" id="1364945"/>
    <lineage>
        <taxon>Archaea</taxon>
        <taxon>Methanobacteriati</taxon>
        <taxon>Methanobacteriota</taxon>
        <taxon>Stenosarchaea group</taxon>
        <taxon>Halobacteria</taxon>
        <taxon>Halobacteriales</taxon>
        <taxon>Natronomonadaceae</taxon>
        <taxon>Salinirubellus</taxon>
    </lineage>
</organism>
<accession>A0A9E7R060</accession>
<dbReference type="Gene3D" id="1.10.10.10">
    <property type="entry name" value="Winged helix-like DNA-binding domain superfamily/Winged helix DNA-binding domain"/>
    <property type="match status" value="1"/>
</dbReference>
<dbReference type="SUPFAM" id="SSF46785">
    <property type="entry name" value="Winged helix' DNA-binding domain"/>
    <property type="match status" value="1"/>
</dbReference>
<evidence type="ECO:0000256" key="1">
    <source>
        <dbReference type="SAM" id="MobiDB-lite"/>
    </source>
</evidence>
<evidence type="ECO:0000313" key="3">
    <source>
        <dbReference type="EMBL" id="UWM53122.1"/>
    </source>
</evidence>
<dbReference type="GeneID" id="74943420"/>
<dbReference type="AlphaFoldDB" id="A0A9E7R060"/>
<dbReference type="RefSeq" id="WP_260592117.1">
    <property type="nucleotide sequence ID" value="NZ_CP104003.1"/>
</dbReference>
<dbReference type="CDD" id="cd00090">
    <property type="entry name" value="HTH_ARSR"/>
    <property type="match status" value="1"/>
</dbReference>
<dbReference type="KEGG" id="ssai:N0B31_13320"/>
<feature type="compositionally biased region" description="Low complexity" evidence="1">
    <location>
        <begin position="172"/>
        <end position="208"/>
    </location>
</feature>
<dbReference type="Proteomes" id="UP001057580">
    <property type="component" value="Chromosome"/>
</dbReference>
<dbReference type="InterPro" id="IPR036390">
    <property type="entry name" value="WH_DNA-bd_sf"/>
</dbReference>
<feature type="region of interest" description="Disordered" evidence="1">
    <location>
        <begin position="158"/>
        <end position="255"/>
    </location>
</feature>
<evidence type="ECO:0000313" key="4">
    <source>
        <dbReference type="Proteomes" id="UP001057580"/>
    </source>
</evidence>
<dbReference type="Pfam" id="PF12840">
    <property type="entry name" value="HTH_20"/>
    <property type="match status" value="1"/>
</dbReference>
<reference evidence="3" key="1">
    <citation type="submission" date="2022-09" db="EMBL/GenBank/DDBJ databases">
        <title>Diverse halophilic archaea isolated from saline environments.</title>
        <authorList>
            <person name="Cui H.-L."/>
        </authorList>
    </citation>
    <scope>NUCLEOTIDE SEQUENCE</scope>
    <source>
        <strain evidence="3">ZS-35-S2</strain>
    </source>
</reference>
<keyword evidence="2" id="KW-0812">Transmembrane</keyword>
<keyword evidence="2" id="KW-0472">Membrane</keyword>
<keyword evidence="2" id="KW-1133">Transmembrane helix</keyword>
<evidence type="ECO:0000256" key="2">
    <source>
        <dbReference type="SAM" id="Phobius"/>
    </source>
</evidence>
<gene>
    <name evidence="3" type="ORF">N0B31_13320</name>
</gene>
<sequence length="301" mass="29851">MGLLPSEPDVSTDAGPRVVGVDSDDADALLSALSSETARRILARLHEDPAPPSRVADGVDTSLQNVQYHLERLEEAGAVEVVGTAYSEKGREMDLYAPADQPLVIFAGREEQSSGLRAALSRFVGGVGALAFGALLVQEAFGEGVLPRFASMGGAGAADGGDAGSGAGGPAAGTETGTPTTEAEAIADTTTVTPEPTASASSTATSTDGVSIMSTPEPTPAASATPTPAGTPTAVQTSTEVATAAPTAEPTAMPTEVARTVTETVAASGGGSDPFAPAVPPGLLFFLGGLFVLALGLAMTR</sequence>
<name>A0A9E7R060_9EURY</name>
<proteinExistence type="predicted"/>
<dbReference type="InterPro" id="IPR011991">
    <property type="entry name" value="ArsR-like_HTH"/>
</dbReference>
<dbReference type="EMBL" id="CP104003">
    <property type="protein sequence ID" value="UWM53122.1"/>
    <property type="molecule type" value="Genomic_DNA"/>
</dbReference>
<feature type="compositionally biased region" description="Gly residues" evidence="1">
    <location>
        <begin position="158"/>
        <end position="171"/>
    </location>
</feature>
<keyword evidence="4" id="KW-1185">Reference proteome</keyword>
<dbReference type="InterPro" id="IPR036388">
    <property type="entry name" value="WH-like_DNA-bd_sf"/>
</dbReference>
<feature type="compositionally biased region" description="Low complexity" evidence="1">
    <location>
        <begin position="220"/>
        <end position="255"/>
    </location>
</feature>
<protein>
    <submittedName>
        <fullName evidence="3">Helix-turn-helix domain-containing protein</fullName>
    </submittedName>
</protein>